<organism evidence="4 5">
    <name type="scientific">Talaromyces islandicus</name>
    <name type="common">Penicillium islandicum</name>
    <dbReference type="NCBI Taxonomy" id="28573"/>
    <lineage>
        <taxon>Eukaryota</taxon>
        <taxon>Fungi</taxon>
        <taxon>Dikarya</taxon>
        <taxon>Ascomycota</taxon>
        <taxon>Pezizomycotina</taxon>
        <taxon>Eurotiomycetes</taxon>
        <taxon>Eurotiomycetidae</taxon>
        <taxon>Eurotiales</taxon>
        <taxon>Trichocomaceae</taxon>
        <taxon>Talaromyces</taxon>
        <taxon>Talaromyces sect. Islandici</taxon>
    </lineage>
</organism>
<evidence type="ECO:0000313" key="5">
    <source>
        <dbReference type="Proteomes" id="UP000054383"/>
    </source>
</evidence>
<feature type="compositionally biased region" description="Basic and acidic residues" evidence="2">
    <location>
        <begin position="215"/>
        <end position="233"/>
    </location>
</feature>
<dbReference type="InterPro" id="IPR009053">
    <property type="entry name" value="Prefoldin"/>
</dbReference>
<evidence type="ECO:0000313" key="4">
    <source>
        <dbReference type="EMBL" id="CRG90123.1"/>
    </source>
</evidence>
<dbReference type="PANTHER" id="PTHR15111:SF0">
    <property type="entry name" value="UNCONVENTIONAL PREFOLDIN RPB5 INTERACTOR 1"/>
    <property type="match status" value="1"/>
</dbReference>
<dbReference type="PANTHER" id="PTHR15111">
    <property type="entry name" value="RNA POLYMERASE II SUBUNIT 5-MEDIATING PROTEIN NNX3"/>
    <property type="match status" value="1"/>
</dbReference>
<evidence type="ECO:0000256" key="1">
    <source>
        <dbReference type="SAM" id="Coils"/>
    </source>
</evidence>
<dbReference type="Pfam" id="PF13758">
    <property type="entry name" value="Prefoldin_3"/>
    <property type="match status" value="1"/>
</dbReference>
<feature type="compositionally biased region" description="Polar residues" evidence="2">
    <location>
        <begin position="479"/>
        <end position="495"/>
    </location>
</feature>
<keyword evidence="5" id="KW-1185">Reference proteome</keyword>
<feature type="region of interest" description="Disordered" evidence="2">
    <location>
        <begin position="359"/>
        <end position="535"/>
    </location>
</feature>
<feature type="region of interest" description="Disordered" evidence="2">
    <location>
        <begin position="179"/>
        <end position="269"/>
    </location>
</feature>
<dbReference type="Gene3D" id="1.10.287.370">
    <property type="match status" value="1"/>
</dbReference>
<dbReference type="InterPro" id="IPR039553">
    <property type="entry name" value="Prefoldin-like"/>
</dbReference>
<feature type="compositionally biased region" description="Acidic residues" evidence="2">
    <location>
        <begin position="251"/>
        <end position="267"/>
    </location>
</feature>
<feature type="region of interest" description="Disordered" evidence="2">
    <location>
        <begin position="294"/>
        <end position="320"/>
    </location>
</feature>
<dbReference type="InterPro" id="IPR024325">
    <property type="entry name" value="DUF3835"/>
</dbReference>
<feature type="coiled-coil region" evidence="1">
    <location>
        <begin position="93"/>
        <end position="127"/>
    </location>
</feature>
<dbReference type="GO" id="GO:0000122">
    <property type="term" value="P:negative regulation of transcription by RNA polymerase II"/>
    <property type="evidence" value="ECO:0007669"/>
    <property type="project" value="TreeGrafter"/>
</dbReference>
<feature type="compositionally biased region" description="Low complexity" evidence="2">
    <location>
        <begin position="463"/>
        <end position="478"/>
    </location>
</feature>
<feature type="compositionally biased region" description="Basic and acidic residues" evidence="2">
    <location>
        <begin position="376"/>
        <end position="388"/>
    </location>
</feature>
<feature type="compositionally biased region" description="Acidic residues" evidence="2">
    <location>
        <begin position="294"/>
        <end position="318"/>
    </location>
</feature>
<dbReference type="AlphaFoldDB" id="A0A0U1M3E2"/>
<reference evidence="4 5" key="1">
    <citation type="submission" date="2015-04" db="EMBL/GenBank/DDBJ databases">
        <authorList>
            <person name="Syromyatnikov M.Y."/>
            <person name="Popov V.N."/>
        </authorList>
    </citation>
    <scope>NUCLEOTIDE SEQUENCE [LARGE SCALE GENOMIC DNA]</scope>
    <source>
        <strain evidence="4">WF-38-12</strain>
    </source>
</reference>
<protein>
    <recommendedName>
        <fullName evidence="3">DUF3835 domain-containing protein</fullName>
    </recommendedName>
</protein>
<feature type="compositionally biased region" description="Acidic residues" evidence="2">
    <location>
        <begin position="590"/>
        <end position="605"/>
    </location>
</feature>
<dbReference type="OMA" id="LNARGMW"/>
<feature type="domain" description="DUF3835" evidence="3">
    <location>
        <begin position="537"/>
        <end position="620"/>
    </location>
</feature>
<feature type="domain" description="DUF3835" evidence="3">
    <location>
        <begin position="434"/>
        <end position="461"/>
    </location>
</feature>
<feature type="compositionally biased region" description="Acidic residues" evidence="2">
    <location>
        <begin position="192"/>
        <end position="201"/>
    </location>
</feature>
<dbReference type="EMBL" id="CVMT01000007">
    <property type="protein sequence ID" value="CRG90123.1"/>
    <property type="molecule type" value="Genomic_DNA"/>
</dbReference>
<accession>A0A0U1M3E2</accession>
<dbReference type="GO" id="GO:0003682">
    <property type="term" value="F:chromatin binding"/>
    <property type="evidence" value="ECO:0007669"/>
    <property type="project" value="TreeGrafter"/>
</dbReference>
<dbReference type="Pfam" id="PF12927">
    <property type="entry name" value="DUF3835"/>
    <property type="match status" value="2"/>
</dbReference>
<dbReference type="GO" id="GO:0019212">
    <property type="term" value="F:phosphatase inhibitor activity"/>
    <property type="evidence" value="ECO:0007669"/>
    <property type="project" value="TreeGrafter"/>
</dbReference>
<feature type="compositionally biased region" description="Basic and acidic residues" evidence="2">
    <location>
        <begin position="411"/>
        <end position="420"/>
    </location>
</feature>
<name>A0A0U1M3E2_TALIS</name>
<evidence type="ECO:0000259" key="3">
    <source>
        <dbReference type="Pfam" id="PF12927"/>
    </source>
</evidence>
<gene>
    <name evidence="4" type="ORF">PISL3812_07164</name>
</gene>
<sequence>MAASTEPLADLERQRLELEGNVRKLRQSLYDWRIREAEYDELKEGVASLAADCTKEDIIQLGMGFEATVIDEKELKALVGDNPAISRSRDQVIQHISRRLDYVKQNVASLEKRLETAEANLAKILDVERPAPNAANERYAVSEIFEELDEDGNVLSSKVSKPGDRAPDIMEMLQKAGVDVPQTSADAAPAVEEVDVEDERNADEATQRQDTVTTKTEKPALVDKADVSLEETKPPTTETVAKTQDEKSDDFNDSDSEPPISEVDESAEDAKLRREMLEYGFNEVGKVVAELEMDEGSDFSYDDDDYDDDDWENEEEDEYGRTTTAVISEDYHQRMKDLEKKLKDGGFINIGPAKNLPVEDAKEEIETPGIMKTASLKKDEVDETQPEKKKTKKKVAFASELDIAQETRPATTERKIEPTKPEIAPLSESVVERSSSKLTVNNTDKAPDAAPKKTSRFKSARTSGLPSPGDSSSPGLGLRQSTVKQTQAPATSSSLELFPATPKEPKPFSQPIVVGDIFAKPPSSIQSEPQPPEGKTLAENLVERPAVHKDNVLPPDPDEIDDTIHRKEIASEYYRMRNRKIRENGGFLKDEEDGEDSELYELDENDQPKRRVSKFKAARLRS</sequence>
<dbReference type="SUPFAM" id="SSF46579">
    <property type="entry name" value="Prefoldin"/>
    <property type="match status" value="1"/>
</dbReference>
<evidence type="ECO:0000256" key="2">
    <source>
        <dbReference type="SAM" id="MobiDB-lite"/>
    </source>
</evidence>
<dbReference type="OrthoDB" id="21413at2759"/>
<dbReference type="Proteomes" id="UP000054383">
    <property type="component" value="Unassembled WGS sequence"/>
</dbReference>
<dbReference type="GO" id="GO:0003714">
    <property type="term" value="F:transcription corepressor activity"/>
    <property type="evidence" value="ECO:0007669"/>
    <property type="project" value="TreeGrafter"/>
</dbReference>
<proteinExistence type="predicted"/>
<feature type="region of interest" description="Disordered" evidence="2">
    <location>
        <begin position="583"/>
        <end position="608"/>
    </location>
</feature>
<dbReference type="InterPro" id="IPR052255">
    <property type="entry name" value="RNA_pol_II_subunit5-mediator"/>
</dbReference>
<keyword evidence="1" id="KW-0175">Coiled coil</keyword>